<evidence type="ECO:0000313" key="4">
    <source>
        <dbReference type="Proteomes" id="UP000285236"/>
    </source>
</evidence>
<feature type="domain" description="Acyltransferase 3" evidence="2">
    <location>
        <begin position="1"/>
        <end position="308"/>
    </location>
</feature>
<feature type="transmembrane region" description="Helical" evidence="1">
    <location>
        <begin position="256"/>
        <end position="273"/>
    </location>
</feature>
<keyword evidence="1" id="KW-1133">Transmembrane helix</keyword>
<accession>A0AA92W412</accession>
<reference evidence="3 4" key="1">
    <citation type="submission" date="2018-08" db="EMBL/GenBank/DDBJ databases">
        <title>A genome reference for cultivated species of the human gut microbiota.</title>
        <authorList>
            <person name="Zou Y."/>
            <person name="Xue W."/>
            <person name="Luo G."/>
        </authorList>
    </citation>
    <scope>NUCLEOTIDE SEQUENCE [LARGE SCALE GENOMIC DNA]</scope>
    <source>
        <strain evidence="3 4">AF15-25</strain>
    </source>
</reference>
<dbReference type="InterPro" id="IPR002656">
    <property type="entry name" value="Acyl_transf_3_dom"/>
</dbReference>
<feature type="transmembrane region" description="Helical" evidence="1">
    <location>
        <begin position="177"/>
        <end position="193"/>
    </location>
</feature>
<keyword evidence="1" id="KW-0472">Membrane</keyword>
<evidence type="ECO:0000256" key="1">
    <source>
        <dbReference type="SAM" id="Phobius"/>
    </source>
</evidence>
<feature type="transmembrane region" description="Helical" evidence="1">
    <location>
        <begin position="205"/>
        <end position="222"/>
    </location>
</feature>
<organism evidence="3 4">
    <name type="scientific">Segatella copri</name>
    <dbReference type="NCBI Taxonomy" id="165179"/>
    <lineage>
        <taxon>Bacteria</taxon>
        <taxon>Pseudomonadati</taxon>
        <taxon>Bacteroidota</taxon>
        <taxon>Bacteroidia</taxon>
        <taxon>Bacteroidales</taxon>
        <taxon>Prevotellaceae</taxon>
        <taxon>Segatella</taxon>
    </lineage>
</organism>
<proteinExistence type="predicted"/>
<comment type="caution">
    <text evidence="3">The sequence shown here is derived from an EMBL/GenBank/DDBJ whole genome shotgun (WGS) entry which is preliminary data.</text>
</comment>
<dbReference type="GO" id="GO:0016747">
    <property type="term" value="F:acyltransferase activity, transferring groups other than amino-acyl groups"/>
    <property type="evidence" value="ECO:0007669"/>
    <property type="project" value="InterPro"/>
</dbReference>
<feature type="transmembrane region" description="Helical" evidence="1">
    <location>
        <begin position="32"/>
        <end position="55"/>
    </location>
</feature>
<dbReference type="EMBL" id="QRYP01000015">
    <property type="protein sequence ID" value="RGU97256.1"/>
    <property type="molecule type" value="Genomic_DNA"/>
</dbReference>
<feature type="transmembrane region" description="Helical" evidence="1">
    <location>
        <begin position="122"/>
        <end position="142"/>
    </location>
</feature>
<dbReference type="GO" id="GO:0016020">
    <property type="term" value="C:membrane"/>
    <property type="evidence" value="ECO:0007669"/>
    <property type="project" value="TreeGrafter"/>
</dbReference>
<dbReference type="InterPro" id="IPR050879">
    <property type="entry name" value="Acyltransferase_3"/>
</dbReference>
<sequence>MRAYAAVGIVLMHVQANLVIKPSDDILTCNVIPWFTNFTLLFMIISAFSMCCGYYERIKTGAITPAKFYAKRYHRTWPFFAMMVMTSFVMEPSWSTFCQSFADLTMCFNLLPNPEIEVIGVGWFLGTVFTFYMLFPFFTFLLDNKKRGWMVLVLSLLFCYIAINTFNNGNGFCRSNIINSAPFFISGGMIYLYRQGIKNWVEKHWIIALASCLVLTILRFVVDIRNMFILPDLLVFAAWLRYAIGSKDIVLNNKVAKYLSGISMEIYLCHMMFYRVASMLHLERFIYNNDMLYVATCLTTLIGAICFSHVIKYYVFKPIENKRRQGG</sequence>
<dbReference type="GO" id="GO:0000271">
    <property type="term" value="P:polysaccharide biosynthetic process"/>
    <property type="evidence" value="ECO:0007669"/>
    <property type="project" value="TreeGrafter"/>
</dbReference>
<dbReference type="Pfam" id="PF01757">
    <property type="entry name" value="Acyl_transf_3"/>
    <property type="match status" value="1"/>
</dbReference>
<evidence type="ECO:0000313" key="3">
    <source>
        <dbReference type="EMBL" id="RGU97256.1"/>
    </source>
</evidence>
<name>A0AA92W412_9BACT</name>
<keyword evidence="3" id="KW-0808">Transferase</keyword>
<gene>
    <name evidence="3" type="ORF">DWW35_07280</name>
</gene>
<feature type="transmembrane region" description="Helical" evidence="1">
    <location>
        <begin position="149"/>
        <end position="165"/>
    </location>
</feature>
<dbReference type="AlphaFoldDB" id="A0AA92W412"/>
<keyword evidence="3" id="KW-0012">Acyltransferase</keyword>
<keyword evidence="1" id="KW-0812">Transmembrane</keyword>
<evidence type="ECO:0000259" key="2">
    <source>
        <dbReference type="Pfam" id="PF01757"/>
    </source>
</evidence>
<dbReference type="PANTHER" id="PTHR23028:SF53">
    <property type="entry name" value="ACYL_TRANSF_3 DOMAIN-CONTAINING PROTEIN"/>
    <property type="match status" value="1"/>
</dbReference>
<dbReference type="Proteomes" id="UP000285236">
    <property type="component" value="Unassembled WGS sequence"/>
</dbReference>
<dbReference type="PANTHER" id="PTHR23028">
    <property type="entry name" value="ACETYLTRANSFERASE"/>
    <property type="match status" value="1"/>
</dbReference>
<feature type="transmembrane region" description="Helical" evidence="1">
    <location>
        <begin position="293"/>
        <end position="315"/>
    </location>
</feature>
<feature type="transmembrane region" description="Helical" evidence="1">
    <location>
        <begin position="228"/>
        <end position="244"/>
    </location>
</feature>
<protein>
    <submittedName>
        <fullName evidence="3">Acyltransferase</fullName>
    </submittedName>
</protein>
<feature type="transmembrane region" description="Helical" evidence="1">
    <location>
        <begin position="76"/>
        <end position="102"/>
    </location>
</feature>